<dbReference type="Gene3D" id="2.60.120.380">
    <property type="match status" value="1"/>
</dbReference>
<evidence type="ECO:0000313" key="3">
    <source>
        <dbReference type="EMBL" id="TCO27722.1"/>
    </source>
</evidence>
<dbReference type="InterPro" id="IPR007280">
    <property type="entry name" value="Peptidase_C_arc/bac"/>
</dbReference>
<dbReference type="Proteomes" id="UP000295818">
    <property type="component" value="Unassembled WGS sequence"/>
</dbReference>
<evidence type="ECO:0000256" key="1">
    <source>
        <dbReference type="SAM" id="MobiDB-lite"/>
    </source>
</evidence>
<dbReference type="EMBL" id="SLWM01000003">
    <property type="protein sequence ID" value="TCO27722.1"/>
    <property type="molecule type" value="Genomic_DNA"/>
</dbReference>
<proteinExistence type="predicted"/>
<dbReference type="SUPFAM" id="SSF55486">
    <property type="entry name" value="Metalloproteases ('zincins'), catalytic domain"/>
    <property type="match status" value="1"/>
</dbReference>
<dbReference type="InterPro" id="IPR024079">
    <property type="entry name" value="MetalloPept_cat_dom_sf"/>
</dbReference>
<accession>A0ABY2BSL9</accession>
<sequence>MRQLLGRCERPTRSRTTSSRTRFTHPTIIDYRCKNRTSHLFNIQNLALQKRTCYEPLASTDPDTQGTGALVGAGAVLFGALAVAAGNQADAQQGPSPAPLDQLLGQPLQGKTALSKVQPRLAELAERNGIAEQQLERILASDKTSWLDKDGKLFYSEPVATAKERTATTKSPNWAKRAVAAATGPAFELHSKAGSNRVIYLDFDGHTISGTAWNTGGKPATVNITPYDTDGNTSNWSTAEQNVVREVWARVAEDYAPFDVDVTTQAPPESAITRSGSSDQQYGTRVVIDPTTWYQSGCGCGGVAYVGVYDNTRQHSYYQPALVFTKGVGTGAKNIAEAASHEAGHNVGLNHDGTSSVGYYAGHGAWAPIMGVGYTKAISQWSKGEYSNANNKEDDFAVVGRNGLALRADDHGNGTADATALTLGATANGIYASDSDVDTFRIDLAAGTFTFAANAAATGGDLDIKLQLLNSAGTVVATADPASGQSNSGTPTGLSASISRQVTAGRYYLRVDNTGYGSPLNTGYSTYGSRGAYSVKVTAG</sequence>
<protein>
    <submittedName>
        <fullName evidence="3">Metallopeptidase family M12-like protein</fullName>
    </submittedName>
</protein>
<comment type="caution">
    <text evidence="3">The sequence shown here is derived from an EMBL/GenBank/DDBJ whole genome shotgun (WGS) entry which is preliminary data.</text>
</comment>
<dbReference type="Pfam" id="PF04151">
    <property type="entry name" value="PPC"/>
    <property type="match status" value="1"/>
</dbReference>
<name>A0ABY2BSL9_9ACTN</name>
<evidence type="ECO:0000313" key="4">
    <source>
        <dbReference type="Proteomes" id="UP000295818"/>
    </source>
</evidence>
<evidence type="ECO:0000259" key="2">
    <source>
        <dbReference type="Pfam" id="PF04151"/>
    </source>
</evidence>
<dbReference type="Gene3D" id="3.40.390.10">
    <property type="entry name" value="Collagenase (Catalytic Domain)"/>
    <property type="match status" value="1"/>
</dbReference>
<organism evidence="3 4">
    <name type="scientific">Kribbella orskensis</name>
    <dbReference type="NCBI Taxonomy" id="2512216"/>
    <lineage>
        <taxon>Bacteria</taxon>
        <taxon>Bacillati</taxon>
        <taxon>Actinomycetota</taxon>
        <taxon>Actinomycetes</taxon>
        <taxon>Propionibacteriales</taxon>
        <taxon>Kribbellaceae</taxon>
        <taxon>Kribbella</taxon>
    </lineage>
</organism>
<feature type="region of interest" description="Disordered" evidence="1">
    <location>
        <begin position="1"/>
        <end position="21"/>
    </location>
</feature>
<feature type="domain" description="Peptidase C-terminal archaeal/bacterial" evidence="2">
    <location>
        <begin position="436"/>
        <end position="512"/>
    </location>
</feature>
<dbReference type="Pfam" id="PF13688">
    <property type="entry name" value="Reprolysin_5"/>
    <property type="match status" value="1"/>
</dbReference>
<gene>
    <name evidence="3" type="ORF">EV644_103425</name>
</gene>
<keyword evidence="4" id="KW-1185">Reference proteome</keyword>
<reference evidence="3 4" key="1">
    <citation type="journal article" date="2015" name="Stand. Genomic Sci.">
        <title>Genomic Encyclopedia of Bacterial and Archaeal Type Strains, Phase III: the genomes of soil and plant-associated and newly described type strains.</title>
        <authorList>
            <person name="Whitman W.B."/>
            <person name="Woyke T."/>
            <person name="Klenk H.P."/>
            <person name="Zhou Y."/>
            <person name="Lilburn T.G."/>
            <person name="Beck B.J."/>
            <person name="De Vos P."/>
            <person name="Vandamme P."/>
            <person name="Eisen J.A."/>
            <person name="Garrity G."/>
            <person name="Hugenholtz P."/>
            <person name="Kyrpides N.C."/>
        </authorList>
    </citation>
    <scope>NUCLEOTIDE SEQUENCE [LARGE SCALE GENOMIC DNA]</scope>
    <source>
        <strain evidence="3 4">VKM Ac-2538</strain>
    </source>
</reference>